<evidence type="ECO:0000313" key="1">
    <source>
        <dbReference type="EMBL" id="TCT23388.1"/>
    </source>
</evidence>
<dbReference type="CDD" id="cd08054">
    <property type="entry name" value="gp6"/>
    <property type="match status" value="1"/>
</dbReference>
<dbReference type="InterPro" id="IPR006450">
    <property type="entry name" value="Phage_HK97_gp6-like"/>
</dbReference>
<dbReference type="Pfam" id="PF24829">
    <property type="entry name" value="Phage_connect_2"/>
    <property type="match status" value="1"/>
</dbReference>
<proteinExistence type="predicted"/>
<keyword evidence="2" id="KW-1185">Reference proteome</keyword>
<dbReference type="InterPro" id="IPR056951">
    <property type="entry name" value="Phage_connect_2"/>
</dbReference>
<accession>A0A4R3N2Q5</accession>
<comment type="caution">
    <text evidence="1">The sequence shown here is derived from an EMBL/GenBank/DDBJ whole genome shotgun (WGS) entry which is preliminary data.</text>
</comment>
<organism evidence="1 2">
    <name type="scientific">Melghiribacillus thermohalophilus</name>
    <dbReference type="NCBI Taxonomy" id="1324956"/>
    <lineage>
        <taxon>Bacteria</taxon>
        <taxon>Bacillati</taxon>
        <taxon>Bacillota</taxon>
        <taxon>Bacilli</taxon>
        <taxon>Bacillales</taxon>
        <taxon>Bacillaceae</taxon>
        <taxon>Melghiribacillus</taxon>
    </lineage>
</organism>
<dbReference type="AlphaFoldDB" id="A0A4R3N2Q5"/>
<dbReference type="NCBIfam" id="TIGR01560">
    <property type="entry name" value="put_DNA_pack"/>
    <property type="match status" value="1"/>
</dbReference>
<sequence>MALLDDVKLALRISNSAFDNEINDLIEAAKADLILSGVEETRLDVTDPLIKRAIKTYVKAQFGFDNPDAERLQQSYEMLKMHLTLSTEYTPAEDETV</sequence>
<dbReference type="Proteomes" id="UP000294650">
    <property type="component" value="Unassembled WGS sequence"/>
</dbReference>
<dbReference type="EMBL" id="SMAN01000007">
    <property type="protein sequence ID" value="TCT23388.1"/>
    <property type="molecule type" value="Genomic_DNA"/>
</dbReference>
<name>A0A4R3N2Q5_9BACI</name>
<dbReference type="RefSeq" id="WP_207902552.1">
    <property type="nucleotide sequence ID" value="NZ_SMAN01000007.1"/>
</dbReference>
<gene>
    <name evidence="1" type="ORF">EDD68_107102</name>
</gene>
<protein>
    <submittedName>
        <fullName evidence="1">Putative phage protein (Predicted DNA packaging)</fullName>
    </submittedName>
</protein>
<reference evidence="1 2" key="1">
    <citation type="submission" date="2019-03" db="EMBL/GenBank/DDBJ databases">
        <title>Genomic Encyclopedia of Type Strains, Phase IV (KMG-IV): sequencing the most valuable type-strain genomes for metagenomic binning, comparative biology and taxonomic classification.</title>
        <authorList>
            <person name="Goeker M."/>
        </authorList>
    </citation>
    <scope>NUCLEOTIDE SEQUENCE [LARGE SCALE GENOMIC DNA]</scope>
    <source>
        <strain evidence="1 2">DSM 25894</strain>
    </source>
</reference>
<evidence type="ECO:0000313" key="2">
    <source>
        <dbReference type="Proteomes" id="UP000294650"/>
    </source>
</evidence>